<accession>A0A178MKZ9</accession>
<evidence type="ECO:0008006" key="4">
    <source>
        <dbReference type="Google" id="ProtNLM"/>
    </source>
</evidence>
<organism evidence="2 3">
    <name type="scientific">Magnetospirillum moscoviense</name>
    <dbReference type="NCBI Taxonomy" id="1437059"/>
    <lineage>
        <taxon>Bacteria</taxon>
        <taxon>Pseudomonadati</taxon>
        <taxon>Pseudomonadota</taxon>
        <taxon>Alphaproteobacteria</taxon>
        <taxon>Rhodospirillales</taxon>
        <taxon>Rhodospirillaceae</taxon>
        <taxon>Magnetospirillum</taxon>
    </lineage>
</organism>
<dbReference type="RefSeq" id="WP_068502371.1">
    <property type="nucleotide sequence ID" value="NZ_LWQU01000154.1"/>
</dbReference>
<evidence type="ECO:0000313" key="3">
    <source>
        <dbReference type="Proteomes" id="UP000078543"/>
    </source>
</evidence>
<name>A0A178MKZ9_9PROT</name>
<dbReference type="AlphaFoldDB" id="A0A178MKZ9"/>
<comment type="caution">
    <text evidence="2">The sequence shown here is derived from an EMBL/GenBank/DDBJ whole genome shotgun (WGS) entry which is preliminary data.</text>
</comment>
<protein>
    <recommendedName>
        <fullName evidence="4">Lipoprotein</fullName>
    </recommendedName>
</protein>
<dbReference type="Proteomes" id="UP000078543">
    <property type="component" value="Unassembled WGS sequence"/>
</dbReference>
<evidence type="ECO:0000313" key="2">
    <source>
        <dbReference type="EMBL" id="OAN48817.1"/>
    </source>
</evidence>
<gene>
    <name evidence="2" type="ORF">A6A05_14395</name>
</gene>
<evidence type="ECO:0000256" key="1">
    <source>
        <dbReference type="SAM" id="MobiDB-lite"/>
    </source>
</evidence>
<dbReference type="EMBL" id="LWQU01000154">
    <property type="protein sequence ID" value="OAN48817.1"/>
    <property type="molecule type" value="Genomic_DNA"/>
</dbReference>
<reference evidence="2 3" key="1">
    <citation type="submission" date="2016-04" db="EMBL/GenBank/DDBJ databases">
        <title>Draft genome sequence of freshwater magnetotactic bacteria Magnetospirillum marisnigri SP-1 and Magnetospirillum moscoviense BB-1.</title>
        <authorList>
            <person name="Koziaeva V."/>
            <person name="Dziuba M.V."/>
            <person name="Ivanov T.M."/>
            <person name="Kuznetsov B."/>
            <person name="Grouzdev D.S."/>
        </authorList>
    </citation>
    <scope>NUCLEOTIDE SEQUENCE [LARGE SCALE GENOMIC DNA]</scope>
    <source>
        <strain evidence="2 3">BB-1</strain>
    </source>
</reference>
<keyword evidence="3" id="KW-1185">Reference proteome</keyword>
<dbReference type="STRING" id="1437059.A6A05_14395"/>
<dbReference type="OrthoDB" id="9884081at2"/>
<feature type="region of interest" description="Disordered" evidence="1">
    <location>
        <begin position="126"/>
        <end position="149"/>
    </location>
</feature>
<sequence length="239" mass="26535">MMKPCSLARPTLAALLVAATLSGCGWNTRQPPTTSLDHSNPRPPQTDVLVRDDLNTGKLVFYGPPILAPQGPDIGRDGHRLRSEIDKQTGAVTHWIDLRVHWVGSGIDYWVAAEARRSGRNERADTTWVEHERSNASFEKPRMADGDGRLTEADKRTVPLKLGVPHLAVGTCARVLWIGCDHDEEIAAILPEDLLTQAGDTDLRVRFRMNHGRTYVGVVTAEQINAQLTRIERWRRVGG</sequence>
<dbReference type="PROSITE" id="PS51257">
    <property type="entry name" value="PROKAR_LIPOPROTEIN"/>
    <property type="match status" value="1"/>
</dbReference>
<proteinExistence type="predicted"/>